<sequence length="91" mass="10383">MIMSITDSYRFVPYTIKGSVVAASDQRPLEKVYVSAVMGEEEALTDKNGNFELHTWQHLPITVQVVHADFVSEKVVLTDVSEKQVFRLRKK</sequence>
<organism evidence="1 2">
    <name type="scientific">Filimonas zeae</name>
    <dbReference type="NCBI Taxonomy" id="1737353"/>
    <lineage>
        <taxon>Bacteria</taxon>
        <taxon>Pseudomonadati</taxon>
        <taxon>Bacteroidota</taxon>
        <taxon>Chitinophagia</taxon>
        <taxon>Chitinophagales</taxon>
        <taxon>Chitinophagaceae</taxon>
        <taxon>Filimonas</taxon>
    </lineage>
</organism>
<dbReference type="InterPro" id="IPR008969">
    <property type="entry name" value="CarboxyPept-like_regulatory"/>
</dbReference>
<dbReference type="AlphaFoldDB" id="A0A917MW96"/>
<evidence type="ECO:0008006" key="3">
    <source>
        <dbReference type="Google" id="ProtNLM"/>
    </source>
</evidence>
<proteinExistence type="predicted"/>
<dbReference type="EMBL" id="BMIB01000002">
    <property type="protein sequence ID" value="GGH67517.1"/>
    <property type="molecule type" value="Genomic_DNA"/>
</dbReference>
<keyword evidence="2" id="KW-1185">Reference proteome</keyword>
<dbReference type="Gene3D" id="2.60.40.1120">
    <property type="entry name" value="Carboxypeptidase-like, regulatory domain"/>
    <property type="match status" value="1"/>
</dbReference>
<comment type="caution">
    <text evidence="1">The sequence shown here is derived from an EMBL/GenBank/DDBJ whole genome shotgun (WGS) entry which is preliminary data.</text>
</comment>
<dbReference type="SUPFAM" id="SSF49464">
    <property type="entry name" value="Carboxypeptidase regulatory domain-like"/>
    <property type="match status" value="1"/>
</dbReference>
<name>A0A917MW96_9BACT</name>
<reference evidence="1" key="2">
    <citation type="submission" date="2020-09" db="EMBL/GenBank/DDBJ databases">
        <authorList>
            <person name="Sun Q."/>
            <person name="Zhou Y."/>
        </authorList>
    </citation>
    <scope>NUCLEOTIDE SEQUENCE</scope>
    <source>
        <strain evidence="1">CGMCC 1.15290</strain>
    </source>
</reference>
<dbReference type="Proteomes" id="UP000627292">
    <property type="component" value="Unassembled WGS sequence"/>
</dbReference>
<protein>
    <recommendedName>
        <fullName evidence="3">Carboxypeptidase regulatory-like domain-containing protein</fullName>
    </recommendedName>
</protein>
<evidence type="ECO:0000313" key="2">
    <source>
        <dbReference type="Proteomes" id="UP000627292"/>
    </source>
</evidence>
<gene>
    <name evidence="1" type="ORF">GCM10011379_22880</name>
</gene>
<reference evidence="1" key="1">
    <citation type="journal article" date="2014" name="Int. J. Syst. Evol. Microbiol.">
        <title>Complete genome sequence of Corynebacterium casei LMG S-19264T (=DSM 44701T), isolated from a smear-ripened cheese.</title>
        <authorList>
            <consortium name="US DOE Joint Genome Institute (JGI-PGF)"/>
            <person name="Walter F."/>
            <person name="Albersmeier A."/>
            <person name="Kalinowski J."/>
            <person name="Ruckert C."/>
        </authorList>
    </citation>
    <scope>NUCLEOTIDE SEQUENCE</scope>
    <source>
        <strain evidence="1">CGMCC 1.15290</strain>
    </source>
</reference>
<dbReference type="Pfam" id="PF13715">
    <property type="entry name" value="CarbopepD_reg_2"/>
    <property type="match status" value="1"/>
</dbReference>
<evidence type="ECO:0000313" key="1">
    <source>
        <dbReference type="EMBL" id="GGH67517.1"/>
    </source>
</evidence>
<accession>A0A917MW96</accession>